<dbReference type="EMBL" id="VTPC01000020">
    <property type="protein sequence ID" value="KAF2906106.1"/>
    <property type="molecule type" value="Genomic_DNA"/>
</dbReference>
<dbReference type="Proteomes" id="UP000801492">
    <property type="component" value="Unassembled WGS sequence"/>
</dbReference>
<comment type="caution">
    <text evidence="1">The sequence shown here is derived from an EMBL/GenBank/DDBJ whole genome shotgun (WGS) entry which is preliminary data.</text>
</comment>
<dbReference type="AlphaFoldDB" id="A0A8K0GNG3"/>
<name>A0A8K0GNG3_IGNLU</name>
<gene>
    <name evidence="1" type="ORF">ILUMI_00077</name>
</gene>
<accession>A0A8K0GNG3</accession>
<proteinExistence type="predicted"/>
<dbReference type="OrthoDB" id="6775769at2759"/>
<evidence type="ECO:0000313" key="1">
    <source>
        <dbReference type="EMBL" id="KAF2906106.1"/>
    </source>
</evidence>
<keyword evidence="2" id="KW-1185">Reference proteome</keyword>
<reference evidence="1" key="1">
    <citation type="submission" date="2019-08" db="EMBL/GenBank/DDBJ databases">
        <title>The genome of the North American firefly Photinus pyralis.</title>
        <authorList>
            <consortium name="Photinus pyralis genome working group"/>
            <person name="Fallon T.R."/>
            <person name="Sander Lower S.E."/>
            <person name="Weng J.-K."/>
        </authorList>
    </citation>
    <scope>NUCLEOTIDE SEQUENCE</scope>
    <source>
        <strain evidence="1">TRF0915ILg1</strain>
        <tissue evidence="1">Whole body</tissue>
    </source>
</reference>
<sequence length="81" mass="9283">MLLEIEKNGEAIVTIGVNAPSEDADSSIKHDFYNKLTNDQIIIANCEGDVDYMLRKLKEEYENWGMNVNMQKTEYLPIGEE</sequence>
<evidence type="ECO:0000313" key="2">
    <source>
        <dbReference type="Proteomes" id="UP000801492"/>
    </source>
</evidence>
<protein>
    <submittedName>
        <fullName evidence="1">Uncharacterized protein</fullName>
    </submittedName>
</protein>
<organism evidence="1 2">
    <name type="scientific">Ignelater luminosus</name>
    <name type="common">Cucubano</name>
    <name type="synonym">Pyrophorus luminosus</name>
    <dbReference type="NCBI Taxonomy" id="2038154"/>
    <lineage>
        <taxon>Eukaryota</taxon>
        <taxon>Metazoa</taxon>
        <taxon>Ecdysozoa</taxon>
        <taxon>Arthropoda</taxon>
        <taxon>Hexapoda</taxon>
        <taxon>Insecta</taxon>
        <taxon>Pterygota</taxon>
        <taxon>Neoptera</taxon>
        <taxon>Endopterygota</taxon>
        <taxon>Coleoptera</taxon>
        <taxon>Polyphaga</taxon>
        <taxon>Elateriformia</taxon>
        <taxon>Elateroidea</taxon>
        <taxon>Elateridae</taxon>
        <taxon>Agrypninae</taxon>
        <taxon>Pyrophorini</taxon>
        <taxon>Ignelater</taxon>
    </lineage>
</organism>